<dbReference type="EC" id="2.7.11.1" evidence="1"/>
<gene>
    <name evidence="11" type="ORF">DH2020_026778</name>
</gene>
<dbReference type="Pfam" id="PF12330">
    <property type="entry name" value="Haspin_kinase"/>
    <property type="match status" value="1"/>
</dbReference>
<feature type="region of interest" description="Disordered" evidence="9">
    <location>
        <begin position="54"/>
        <end position="131"/>
    </location>
</feature>
<keyword evidence="12" id="KW-1185">Reference proteome</keyword>
<comment type="caution">
    <text evidence="11">The sequence shown here is derived from an EMBL/GenBank/DDBJ whole genome shotgun (WGS) entry which is preliminary data.</text>
</comment>
<name>A0ABR0VXN5_REHGL</name>
<feature type="compositionally biased region" description="Polar residues" evidence="9">
    <location>
        <begin position="84"/>
        <end position="97"/>
    </location>
</feature>
<dbReference type="InterPro" id="IPR000719">
    <property type="entry name" value="Prot_kinase_dom"/>
</dbReference>
<dbReference type="Proteomes" id="UP001318860">
    <property type="component" value="Unassembled WGS sequence"/>
</dbReference>
<comment type="catalytic activity">
    <reaction evidence="8">
        <text>L-seryl-[protein] + ATP = O-phospho-L-seryl-[protein] + ADP + H(+)</text>
        <dbReference type="Rhea" id="RHEA:17989"/>
        <dbReference type="Rhea" id="RHEA-COMP:9863"/>
        <dbReference type="Rhea" id="RHEA-COMP:11604"/>
        <dbReference type="ChEBI" id="CHEBI:15378"/>
        <dbReference type="ChEBI" id="CHEBI:29999"/>
        <dbReference type="ChEBI" id="CHEBI:30616"/>
        <dbReference type="ChEBI" id="CHEBI:83421"/>
        <dbReference type="ChEBI" id="CHEBI:456216"/>
        <dbReference type="EC" id="2.7.11.1"/>
    </reaction>
</comment>
<dbReference type="PANTHER" id="PTHR24419:SF18">
    <property type="entry name" value="SERINE_THREONINE-PROTEIN KINASE HASPIN"/>
    <property type="match status" value="1"/>
</dbReference>
<feature type="domain" description="Protein kinase" evidence="10">
    <location>
        <begin position="310"/>
        <end position="622"/>
    </location>
</feature>
<evidence type="ECO:0000256" key="4">
    <source>
        <dbReference type="ARBA" id="ARBA00022741"/>
    </source>
</evidence>
<accession>A0ABR0VXN5</accession>
<sequence>MARTSLNQTPLIITHNVDLWSEIVEEEEENQRSVGVPAPEIAVIYRRQKADIVPQKDVARRQSNSSSGTNGNRKSLAPVKRVSWNRSLSTRGRTSIAATAFVDHQPQQRKPRRNAKPPLPRGKATQPPNYDKERAYFQEVDAFELLEESPSPKKPGTWTMGTQVDNVVIPHLSSVLQKWLISKKLNHTYAFPGSLSKILETPVLSQNPIYQDSVSSSTTKTPGKDYLEVHSSLNSIQQRLNSSLNDKQLSTMPIQETCEDIEVAVGKLSLTSRPSSLDDHGWNSFSALLTACGQSVPSTLTDMLLSYCDRDTITKVGEGTYGEAFKVGNNVCKIVPFGGDSRVNGELQKKSEELLEEVVLSCTLNHLRGHEDDISNACTTFIQTLDLRVCQGYYDSALISAWEDWDGKHGSENDHPKEFPADQCYVVFVQAHGGQDLESFVLLNFDEARSLLVQVTLALAVAEAGYEFEHRDLHWGNILLSRKDSATLQFILEGKKLQVKTFGLVISIIDFTLSRINTGEDILFLDLSSDPELFEGPKGDKQADTYRKMRDVTDECWEGSFPKTNVLWLQYLVDILLLKKSYERTSKNERDLRSLKKRLNSYGSAKECVSDPFFSDLLIDEL</sequence>
<evidence type="ECO:0000313" key="11">
    <source>
        <dbReference type="EMBL" id="KAK6139464.1"/>
    </source>
</evidence>
<keyword evidence="4" id="KW-0547">Nucleotide-binding</keyword>
<dbReference type="SMART" id="SM01331">
    <property type="entry name" value="DUF3635"/>
    <property type="match status" value="1"/>
</dbReference>
<dbReference type="PANTHER" id="PTHR24419">
    <property type="entry name" value="INTERLEUKIN-1 RECEPTOR-ASSOCIATED KINASE"/>
    <property type="match status" value="1"/>
</dbReference>
<evidence type="ECO:0000256" key="7">
    <source>
        <dbReference type="ARBA" id="ARBA00047899"/>
    </source>
</evidence>
<evidence type="ECO:0000256" key="9">
    <source>
        <dbReference type="SAM" id="MobiDB-lite"/>
    </source>
</evidence>
<evidence type="ECO:0000256" key="3">
    <source>
        <dbReference type="ARBA" id="ARBA00022679"/>
    </source>
</evidence>
<feature type="compositionally biased region" description="Polar residues" evidence="9">
    <location>
        <begin position="61"/>
        <end position="73"/>
    </location>
</feature>
<dbReference type="EMBL" id="JABTTQ020000415">
    <property type="protein sequence ID" value="KAK6139464.1"/>
    <property type="molecule type" value="Genomic_DNA"/>
</dbReference>
<organism evidence="11 12">
    <name type="scientific">Rehmannia glutinosa</name>
    <name type="common">Chinese foxglove</name>
    <dbReference type="NCBI Taxonomy" id="99300"/>
    <lineage>
        <taxon>Eukaryota</taxon>
        <taxon>Viridiplantae</taxon>
        <taxon>Streptophyta</taxon>
        <taxon>Embryophyta</taxon>
        <taxon>Tracheophyta</taxon>
        <taxon>Spermatophyta</taxon>
        <taxon>Magnoliopsida</taxon>
        <taxon>eudicotyledons</taxon>
        <taxon>Gunneridae</taxon>
        <taxon>Pentapetalae</taxon>
        <taxon>asterids</taxon>
        <taxon>lamiids</taxon>
        <taxon>Lamiales</taxon>
        <taxon>Orobanchaceae</taxon>
        <taxon>Rehmannieae</taxon>
        <taxon>Rehmannia</taxon>
    </lineage>
</organism>
<protein>
    <recommendedName>
        <fullName evidence="1">non-specific serine/threonine protein kinase</fullName>
        <ecNumber evidence="1">2.7.11.1</ecNumber>
    </recommendedName>
</protein>
<evidence type="ECO:0000256" key="2">
    <source>
        <dbReference type="ARBA" id="ARBA00022527"/>
    </source>
</evidence>
<evidence type="ECO:0000313" key="12">
    <source>
        <dbReference type="Proteomes" id="UP001318860"/>
    </source>
</evidence>
<evidence type="ECO:0000256" key="8">
    <source>
        <dbReference type="ARBA" id="ARBA00048679"/>
    </source>
</evidence>
<dbReference type="Gene3D" id="3.30.200.20">
    <property type="entry name" value="Phosphorylase Kinase, domain 1"/>
    <property type="match status" value="1"/>
</dbReference>
<comment type="catalytic activity">
    <reaction evidence="7">
        <text>L-threonyl-[protein] + ATP = O-phospho-L-threonyl-[protein] + ADP + H(+)</text>
        <dbReference type="Rhea" id="RHEA:46608"/>
        <dbReference type="Rhea" id="RHEA-COMP:11060"/>
        <dbReference type="Rhea" id="RHEA-COMP:11605"/>
        <dbReference type="ChEBI" id="CHEBI:15378"/>
        <dbReference type="ChEBI" id="CHEBI:30013"/>
        <dbReference type="ChEBI" id="CHEBI:30616"/>
        <dbReference type="ChEBI" id="CHEBI:61977"/>
        <dbReference type="ChEBI" id="CHEBI:456216"/>
        <dbReference type="EC" id="2.7.11.1"/>
    </reaction>
</comment>
<evidence type="ECO:0000259" key="10">
    <source>
        <dbReference type="PROSITE" id="PS50011"/>
    </source>
</evidence>
<dbReference type="SUPFAM" id="SSF56112">
    <property type="entry name" value="Protein kinase-like (PK-like)"/>
    <property type="match status" value="1"/>
</dbReference>
<dbReference type="InterPro" id="IPR011009">
    <property type="entry name" value="Kinase-like_dom_sf"/>
</dbReference>
<dbReference type="InterPro" id="IPR024604">
    <property type="entry name" value="GSG2_C"/>
</dbReference>
<evidence type="ECO:0000256" key="5">
    <source>
        <dbReference type="ARBA" id="ARBA00022777"/>
    </source>
</evidence>
<dbReference type="Gene3D" id="1.10.510.10">
    <property type="entry name" value="Transferase(Phosphotransferase) domain 1"/>
    <property type="match status" value="1"/>
</dbReference>
<proteinExistence type="predicted"/>
<evidence type="ECO:0000256" key="1">
    <source>
        <dbReference type="ARBA" id="ARBA00012513"/>
    </source>
</evidence>
<dbReference type="PROSITE" id="PS50011">
    <property type="entry name" value="PROTEIN_KINASE_DOM"/>
    <property type="match status" value="1"/>
</dbReference>
<keyword evidence="2" id="KW-0723">Serine/threonine-protein kinase</keyword>
<keyword evidence="3" id="KW-0808">Transferase</keyword>
<keyword evidence="6" id="KW-0067">ATP-binding</keyword>
<reference evidence="11 12" key="1">
    <citation type="journal article" date="2021" name="Comput. Struct. Biotechnol. J.">
        <title>De novo genome assembly of the potent medicinal plant Rehmannia glutinosa using nanopore technology.</title>
        <authorList>
            <person name="Ma L."/>
            <person name="Dong C."/>
            <person name="Song C."/>
            <person name="Wang X."/>
            <person name="Zheng X."/>
            <person name="Niu Y."/>
            <person name="Chen S."/>
            <person name="Feng W."/>
        </authorList>
    </citation>
    <scope>NUCLEOTIDE SEQUENCE [LARGE SCALE GENOMIC DNA]</scope>
    <source>
        <strain evidence="11">DH-2019</strain>
    </source>
</reference>
<keyword evidence="5" id="KW-0418">Kinase</keyword>
<evidence type="ECO:0000256" key="6">
    <source>
        <dbReference type="ARBA" id="ARBA00022840"/>
    </source>
</evidence>